<reference evidence="4" key="1">
    <citation type="submission" date="2022-07" db="EMBL/GenBank/DDBJ databases">
        <title>Phylogenomic reconstructions and comparative analyses of Kickxellomycotina fungi.</title>
        <authorList>
            <person name="Reynolds N.K."/>
            <person name="Stajich J.E."/>
            <person name="Barry K."/>
            <person name="Grigoriev I.V."/>
            <person name="Crous P."/>
            <person name="Smith M.E."/>
        </authorList>
    </citation>
    <scope>NUCLEOTIDE SEQUENCE</scope>
    <source>
        <strain evidence="4">BCRC 34489</strain>
    </source>
</reference>
<dbReference type="InterPro" id="IPR002634">
    <property type="entry name" value="BolA"/>
</dbReference>
<feature type="compositionally biased region" description="Low complexity" evidence="3">
    <location>
        <begin position="85"/>
        <end position="99"/>
    </location>
</feature>
<dbReference type="InterPro" id="IPR052275">
    <property type="entry name" value="Mt_Fe-S_assembly_factor"/>
</dbReference>
<sequence length="108" mass="11851">MVTAEEIESLIQTNIGDIHKIQVDDVSGGCGSMFNVLIVSDKFKGLMRLKQHKLVHQALGDTMKELHALTLKLYTEEQYQKIASESAEAAAQTPAPAGEETTEHKKDA</sequence>
<comment type="similarity">
    <text evidence="1 2">Belongs to the BolA/IbaG family.</text>
</comment>
<accession>A0A9W8HKL2</accession>
<dbReference type="SUPFAM" id="SSF82657">
    <property type="entry name" value="BolA-like"/>
    <property type="match status" value="1"/>
</dbReference>
<evidence type="ECO:0000256" key="1">
    <source>
        <dbReference type="ARBA" id="ARBA00005578"/>
    </source>
</evidence>
<comment type="caution">
    <text evidence="4">The sequence shown here is derived from an EMBL/GenBank/DDBJ whole genome shotgun (WGS) entry which is preliminary data.</text>
</comment>
<dbReference type="AlphaFoldDB" id="A0A9W8HKL2"/>
<keyword evidence="5" id="KW-1185">Reference proteome</keyword>
<evidence type="ECO:0000256" key="2">
    <source>
        <dbReference type="RuleBase" id="RU003860"/>
    </source>
</evidence>
<dbReference type="Pfam" id="PF01722">
    <property type="entry name" value="BolA"/>
    <property type="match status" value="1"/>
</dbReference>
<dbReference type="Proteomes" id="UP001140172">
    <property type="component" value="Unassembled WGS sequence"/>
</dbReference>
<protein>
    <recommendedName>
        <fullName evidence="6">Bola-like protein</fullName>
    </recommendedName>
</protein>
<gene>
    <name evidence="4" type="ORF">GGI15_000297</name>
</gene>
<organism evidence="4 5">
    <name type="scientific">Coemansia interrupta</name>
    <dbReference type="NCBI Taxonomy" id="1126814"/>
    <lineage>
        <taxon>Eukaryota</taxon>
        <taxon>Fungi</taxon>
        <taxon>Fungi incertae sedis</taxon>
        <taxon>Zoopagomycota</taxon>
        <taxon>Kickxellomycotina</taxon>
        <taxon>Kickxellomycetes</taxon>
        <taxon>Kickxellales</taxon>
        <taxon>Kickxellaceae</taxon>
        <taxon>Coemansia</taxon>
    </lineage>
</organism>
<dbReference type="EMBL" id="JANBUM010000007">
    <property type="protein sequence ID" value="KAJ2787958.1"/>
    <property type="molecule type" value="Genomic_DNA"/>
</dbReference>
<evidence type="ECO:0000313" key="4">
    <source>
        <dbReference type="EMBL" id="KAJ2787958.1"/>
    </source>
</evidence>
<dbReference type="InterPro" id="IPR036065">
    <property type="entry name" value="BolA-like_sf"/>
</dbReference>
<dbReference type="OrthoDB" id="4983at2759"/>
<evidence type="ECO:0008006" key="6">
    <source>
        <dbReference type="Google" id="ProtNLM"/>
    </source>
</evidence>
<proteinExistence type="inferred from homology"/>
<dbReference type="Gene3D" id="3.30.300.90">
    <property type="entry name" value="BolA-like"/>
    <property type="match status" value="1"/>
</dbReference>
<evidence type="ECO:0000256" key="3">
    <source>
        <dbReference type="SAM" id="MobiDB-lite"/>
    </source>
</evidence>
<feature type="region of interest" description="Disordered" evidence="3">
    <location>
        <begin position="85"/>
        <end position="108"/>
    </location>
</feature>
<name>A0A9W8HKL2_9FUNG</name>
<dbReference type="GO" id="GO:0005759">
    <property type="term" value="C:mitochondrial matrix"/>
    <property type="evidence" value="ECO:0007669"/>
    <property type="project" value="TreeGrafter"/>
</dbReference>
<dbReference type="PANTHER" id="PTHR46188:SF1">
    <property type="entry name" value="BOLA-LIKE PROTEIN 3"/>
    <property type="match status" value="1"/>
</dbReference>
<evidence type="ECO:0000313" key="5">
    <source>
        <dbReference type="Proteomes" id="UP001140172"/>
    </source>
</evidence>
<dbReference type="PANTHER" id="PTHR46188">
    <property type="entry name" value="BOLA-LIKE PROTEIN 3"/>
    <property type="match status" value="1"/>
</dbReference>